<proteinExistence type="predicted"/>
<dbReference type="GeneID" id="34456616"/>
<organism evidence="10 11">
    <name type="scientific">Aspergillus glaucus CBS 516.65</name>
    <dbReference type="NCBI Taxonomy" id="1160497"/>
    <lineage>
        <taxon>Eukaryota</taxon>
        <taxon>Fungi</taxon>
        <taxon>Dikarya</taxon>
        <taxon>Ascomycota</taxon>
        <taxon>Pezizomycotina</taxon>
        <taxon>Eurotiomycetes</taxon>
        <taxon>Eurotiomycetidae</taxon>
        <taxon>Eurotiales</taxon>
        <taxon>Aspergillaceae</taxon>
        <taxon>Aspergillus</taxon>
        <taxon>Aspergillus subgen. Aspergillus</taxon>
    </lineage>
</organism>
<evidence type="ECO:0000256" key="4">
    <source>
        <dbReference type="ARBA" id="ARBA00022723"/>
    </source>
</evidence>
<dbReference type="GO" id="GO:0061630">
    <property type="term" value="F:ubiquitin protein ligase activity"/>
    <property type="evidence" value="ECO:0007669"/>
    <property type="project" value="UniProtKB-EC"/>
</dbReference>
<evidence type="ECO:0000256" key="2">
    <source>
        <dbReference type="ARBA" id="ARBA00012251"/>
    </source>
</evidence>
<keyword evidence="5" id="KW-0677">Repeat</keyword>
<dbReference type="Pfam" id="PF01485">
    <property type="entry name" value="IBR"/>
    <property type="match status" value="1"/>
</dbReference>
<dbReference type="Gene3D" id="1.20.120.1750">
    <property type="match status" value="1"/>
</dbReference>
<dbReference type="EC" id="2.3.2.31" evidence="2"/>
<evidence type="ECO:0000256" key="8">
    <source>
        <dbReference type="ARBA" id="ARBA00022833"/>
    </source>
</evidence>
<dbReference type="EMBL" id="KV878893">
    <property type="protein sequence ID" value="OJJ86139.1"/>
    <property type="molecule type" value="Genomic_DNA"/>
</dbReference>
<keyword evidence="6" id="KW-0863">Zinc-finger</keyword>
<dbReference type="InterPro" id="IPR002867">
    <property type="entry name" value="IBR_dom"/>
</dbReference>
<evidence type="ECO:0000256" key="5">
    <source>
        <dbReference type="ARBA" id="ARBA00022737"/>
    </source>
</evidence>
<sequence length="362" mass="42247">DLDPVVRAWQEEGDRYASQSVDYRVAMSLARVIQQDRQNLGAFSDEESRAATDRLLAIRFAQEEVHQQPEQAQGGQPDQPRGKAFSFFIQVLVVSCADLHDRWIVRPQPPTQQPQATCVACTETLLQTDVTTAPCSHIYCRDCTIKLFEDSLRDETLFPPRCCRTAIPLPLVQHFLSPDIRREFENKTVEYNDGNRTYCSSPICSRYLHPFPNPRVNGRYCARCNLWTCMRCKKSHYPENACPDENEGMLQLAKKSGWRRCSRCKNMVELRTGCNHITCRCHREFCYVCGAIWKTCTCELWDERRLVEAGDQQEIHGCDHDVWRRRKGAYNCEECDHRLRWFIYECERCGFRACVTCRYNRL</sequence>
<evidence type="ECO:0000256" key="6">
    <source>
        <dbReference type="ARBA" id="ARBA00022771"/>
    </source>
</evidence>
<dbReference type="InterPro" id="IPR013083">
    <property type="entry name" value="Znf_RING/FYVE/PHD"/>
</dbReference>
<dbReference type="VEuPathDB" id="FungiDB:ASPGLDRAFT_122770"/>
<dbReference type="OrthoDB" id="9977870at2759"/>
<dbReference type="GO" id="GO:0008270">
    <property type="term" value="F:zinc ion binding"/>
    <property type="evidence" value="ECO:0007669"/>
    <property type="project" value="UniProtKB-KW"/>
</dbReference>
<evidence type="ECO:0000256" key="1">
    <source>
        <dbReference type="ARBA" id="ARBA00001798"/>
    </source>
</evidence>
<keyword evidence="8" id="KW-0862">Zinc</keyword>
<keyword evidence="7" id="KW-0833">Ubl conjugation pathway</keyword>
<dbReference type="AlphaFoldDB" id="A0A1L9VQF1"/>
<feature type="domain" description="RING-type" evidence="9">
    <location>
        <begin position="114"/>
        <end position="307"/>
    </location>
</feature>
<evidence type="ECO:0000259" key="9">
    <source>
        <dbReference type="PROSITE" id="PS51873"/>
    </source>
</evidence>
<comment type="catalytic activity">
    <reaction evidence="1">
        <text>[E2 ubiquitin-conjugating enzyme]-S-ubiquitinyl-L-cysteine + [acceptor protein]-L-lysine = [E2 ubiquitin-conjugating enzyme]-L-cysteine + [acceptor protein]-N(6)-ubiquitinyl-L-lysine.</text>
        <dbReference type="EC" id="2.3.2.31"/>
    </reaction>
</comment>
<keyword evidence="3" id="KW-0808">Transferase</keyword>
<protein>
    <recommendedName>
        <fullName evidence="2">RBR-type E3 ubiquitin transferase</fullName>
        <ecNumber evidence="2">2.3.2.31</ecNumber>
    </recommendedName>
</protein>
<keyword evidence="11" id="KW-1185">Reference proteome</keyword>
<dbReference type="STRING" id="1160497.A0A1L9VQF1"/>
<gene>
    <name evidence="10" type="ORF">ASPGLDRAFT_122770</name>
</gene>
<evidence type="ECO:0000313" key="11">
    <source>
        <dbReference type="Proteomes" id="UP000184300"/>
    </source>
</evidence>
<feature type="non-terminal residue" evidence="10">
    <location>
        <position position="1"/>
    </location>
</feature>
<evidence type="ECO:0000313" key="10">
    <source>
        <dbReference type="EMBL" id="OJJ86139.1"/>
    </source>
</evidence>
<evidence type="ECO:0000256" key="7">
    <source>
        <dbReference type="ARBA" id="ARBA00022786"/>
    </source>
</evidence>
<name>A0A1L9VQF1_ASPGL</name>
<dbReference type="SUPFAM" id="SSF57850">
    <property type="entry name" value="RING/U-box"/>
    <property type="match status" value="2"/>
</dbReference>
<accession>A0A1L9VQF1</accession>
<dbReference type="Proteomes" id="UP000184300">
    <property type="component" value="Unassembled WGS sequence"/>
</dbReference>
<keyword evidence="4" id="KW-0479">Metal-binding</keyword>
<dbReference type="InterPro" id="IPR044066">
    <property type="entry name" value="TRIAD_supradom"/>
</dbReference>
<reference evidence="11" key="1">
    <citation type="journal article" date="2017" name="Genome Biol.">
        <title>Comparative genomics reveals high biological diversity and specific adaptations in the industrially and medically important fungal genus Aspergillus.</title>
        <authorList>
            <person name="de Vries R.P."/>
            <person name="Riley R."/>
            <person name="Wiebenga A."/>
            <person name="Aguilar-Osorio G."/>
            <person name="Amillis S."/>
            <person name="Uchima C.A."/>
            <person name="Anderluh G."/>
            <person name="Asadollahi M."/>
            <person name="Askin M."/>
            <person name="Barry K."/>
            <person name="Battaglia E."/>
            <person name="Bayram O."/>
            <person name="Benocci T."/>
            <person name="Braus-Stromeyer S.A."/>
            <person name="Caldana C."/>
            <person name="Canovas D."/>
            <person name="Cerqueira G.C."/>
            <person name="Chen F."/>
            <person name="Chen W."/>
            <person name="Choi C."/>
            <person name="Clum A."/>
            <person name="Dos Santos R.A."/>
            <person name="Damasio A.R."/>
            <person name="Diallinas G."/>
            <person name="Emri T."/>
            <person name="Fekete E."/>
            <person name="Flipphi M."/>
            <person name="Freyberg S."/>
            <person name="Gallo A."/>
            <person name="Gournas C."/>
            <person name="Habgood R."/>
            <person name="Hainaut M."/>
            <person name="Harispe M.L."/>
            <person name="Henrissat B."/>
            <person name="Hilden K.S."/>
            <person name="Hope R."/>
            <person name="Hossain A."/>
            <person name="Karabika E."/>
            <person name="Karaffa L."/>
            <person name="Karanyi Z."/>
            <person name="Krasevec N."/>
            <person name="Kuo A."/>
            <person name="Kusch H."/>
            <person name="LaButti K."/>
            <person name="Lagendijk E.L."/>
            <person name="Lapidus A."/>
            <person name="Levasseur A."/>
            <person name="Lindquist E."/>
            <person name="Lipzen A."/>
            <person name="Logrieco A.F."/>
            <person name="MacCabe A."/>
            <person name="Maekelae M.R."/>
            <person name="Malavazi I."/>
            <person name="Melin P."/>
            <person name="Meyer V."/>
            <person name="Mielnichuk N."/>
            <person name="Miskei M."/>
            <person name="Molnar A.P."/>
            <person name="Mule G."/>
            <person name="Ngan C.Y."/>
            <person name="Orejas M."/>
            <person name="Orosz E."/>
            <person name="Ouedraogo J.P."/>
            <person name="Overkamp K.M."/>
            <person name="Park H.-S."/>
            <person name="Perrone G."/>
            <person name="Piumi F."/>
            <person name="Punt P.J."/>
            <person name="Ram A.F."/>
            <person name="Ramon A."/>
            <person name="Rauscher S."/>
            <person name="Record E."/>
            <person name="Riano-Pachon D.M."/>
            <person name="Robert V."/>
            <person name="Roehrig J."/>
            <person name="Ruller R."/>
            <person name="Salamov A."/>
            <person name="Salih N.S."/>
            <person name="Samson R.A."/>
            <person name="Sandor E."/>
            <person name="Sanguinetti M."/>
            <person name="Schuetze T."/>
            <person name="Sepcic K."/>
            <person name="Shelest E."/>
            <person name="Sherlock G."/>
            <person name="Sophianopoulou V."/>
            <person name="Squina F.M."/>
            <person name="Sun H."/>
            <person name="Susca A."/>
            <person name="Todd R.B."/>
            <person name="Tsang A."/>
            <person name="Unkles S.E."/>
            <person name="van de Wiele N."/>
            <person name="van Rossen-Uffink D."/>
            <person name="Oliveira J.V."/>
            <person name="Vesth T.C."/>
            <person name="Visser J."/>
            <person name="Yu J.-H."/>
            <person name="Zhou M."/>
            <person name="Andersen M.R."/>
            <person name="Archer D.B."/>
            <person name="Baker S.E."/>
            <person name="Benoit I."/>
            <person name="Brakhage A.A."/>
            <person name="Braus G.H."/>
            <person name="Fischer R."/>
            <person name="Frisvad J.C."/>
            <person name="Goldman G.H."/>
            <person name="Houbraken J."/>
            <person name="Oakley B."/>
            <person name="Pocsi I."/>
            <person name="Scazzocchio C."/>
            <person name="Seiboth B."/>
            <person name="vanKuyk P.A."/>
            <person name="Wortman J."/>
            <person name="Dyer P.S."/>
            <person name="Grigoriev I.V."/>
        </authorList>
    </citation>
    <scope>NUCLEOTIDE SEQUENCE [LARGE SCALE GENOMIC DNA]</scope>
    <source>
        <strain evidence="11">CBS 516.65</strain>
    </source>
</reference>
<dbReference type="CDD" id="cd22584">
    <property type="entry name" value="Rcat_RBR_unk"/>
    <property type="match status" value="1"/>
</dbReference>
<dbReference type="Gene3D" id="3.30.40.10">
    <property type="entry name" value="Zinc/RING finger domain, C3HC4 (zinc finger)"/>
    <property type="match status" value="1"/>
</dbReference>
<dbReference type="PANTHER" id="PTHR11685">
    <property type="entry name" value="RBR FAMILY RING FINGER AND IBR DOMAIN-CONTAINING"/>
    <property type="match status" value="1"/>
</dbReference>
<dbReference type="RefSeq" id="XP_022402833.1">
    <property type="nucleotide sequence ID" value="XM_022540355.1"/>
</dbReference>
<dbReference type="GO" id="GO:0016567">
    <property type="term" value="P:protein ubiquitination"/>
    <property type="evidence" value="ECO:0007669"/>
    <property type="project" value="InterPro"/>
</dbReference>
<evidence type="ECO:0000256" key="3">
    <source>
        <dbReference type="ARBA" id="ARBA00022679"/>
    </source>
</evidence>
<dbReference type="PROSITE" id="PS51873">
    <property type="entry name" value="TRIAD"/>
    <property type="match status" value="1"/>
</dbReference>
<dbReference type="InterPro" id="IPR031127">
    <property type="entry name" value="E3_UB_ligase_RBR"/>
</dbReference>